<dbReference type="Pfam" id="PF24626">
    <property type="entry name" value="SH3_Tf2-1"/>
    <property type="match status" value="1"/>
</dbReference>
<dbReference type="CDD" id="cd10442">
    <property type="entry name" value="GIY-YIG_PLEs"/>
    <property type="match status" value="1"/>
</dbReference>
<evidence type="ECO:0000313" key="4">
    <source>
        <dbReference type="EMBL" id="CAJ0928883.1"/>
    </source>
</evidence>
<organism evidence="4 5">
    <name type="scientific">Ranitomeya imitator</name>
    <name type="common">mimic poison frog</name>
    <dbReference type="NCBI Taxonomy" id="111125"/>
    <lineage>
        <taxon>Eukaryota</taxon>
        <taxon>Metazoa</taxon>
        <taxon>Chordata</taxon>
        <taxon>Craniata</taxon>
        <taxon>Vertebrata</taxon>
        <taxon>Euteleostomi</taxon>
        <taxon>Amphibia</taxon>
        <taxon>Batrachia</taxon>
        <taxon>Anura</taxon>
        <taxon>Neobatrachia</taxon>
        <taxon>Hyloidea</taxon>
        <taxon>Dendrobatidae</taxon>
        <taxon>Dendrobatinae</taxon>
        <taxon>Ranitomeya</taxon>
    </lineage>
</organism>
<dbReference type="InterPro" id="IPR058912">
    <property type="entry name" value="HTH_animal"/>
</dbReference>
<dbReference type="InterPro" id="IPR056924">
    <property type="entry name" value="SH3_Tf2-1"/>
</dbReference>
<feature type="domain" description="Helix-turn-helix" evidence="3">
    <location>
        <begin position="328"/>
        <end position="383"/>
    </location>
</feature>
<comment type="caution">
    <text evidence="4">The sequence shown here is derived from an EMBL/GenBank/DDBJ whole genome shotgun (WGS) entry which is preliminary data.</text>
</comment>
<accession>A0ABN9L0N2</accession>
<dbReference type="InterPro" id="IPR035901">
    <property type="entry name" value="GIY-YIG_endonuc_sf"/>
</dbReference>
<dbReference type="PANTHER" id="PTHR21301:SF12">
    <property type="match status" value="1"/>
</dbReference>
<proteinExistence type="predicted"/>
<dbReference type="PANTHER" id="PTHR21301">
    <property type="entry name" value="REVERSE TRANSCRIPTASE"/>
    <property type="match status" value="1"/>
</dbReference>
<evidence type="ECO:0000259" key="2">
    <source>
        <dbReference type="Pfam" id="PF24626"/>
    </source>
</evidence>
<sequence>MEVDASPIDAGAVLFQKDAQAYHPETNGLVERANQTLVTYLRHFVSARQDEWASLLPWAEFALNNAVADSARQTPFLLNYGQHPWVPVPMPVSSADSRVANWAVEARDTWDHTQDAIRASKERMRSSAYAHRCPAPTFAPGDLVWLSGRNIRLQVESTRFAPHYLGPFKVLEQVNPVVYRLALPPRLGITDTFHVSLLKPVYMSWFSESSAGTSGSSTDDYEVLGACWEYSGSAASFESDYIYSNRLFQTHCLLWRRYIDDVFCLWHGTNESLLEFFSEINGVWPELSFTLNFDKHEINYLDTKILQDQDGKLTLDLYTKATDCNNLLFYQSCHPKAVKKSIPLSQFERVRRIVSNPEVRKQRLDEMQQKFIQRGYPPRLLQQAQLRPQSSSKLSISQRIAFVHTFHPFMYKVHRTIRKHWPILRESFPNIPEFQAPFLPCFRRPKNLKNKIIGYISVIKTHFGTNLLAGRFGGRTAHAPAILEDGGAQERRRTDPGSICVTGRIGTDFHDAYAVSQVGKGLIIPKQTFLSTPCTGTFPCLQCANVLKVYAIKCPCGKVYVGETTQAIKDRISHHKSDIRCQKNHLPILYHFNSSGHTVAQLRFLVLEQVNLNRRGGGLIKKLLEREAFWIHSLQSMEPRASAIVASTGQQRADVFGTKSYFSPSEHAQSSSSYEDIQQRAQHRNSRAEGSNHAPQYTNQMNKDN</sequence>
<evidence type="ECO:0000256" key="1">
    <source>
        <dbReference type="SAM" id="MobiDB-lite"/>
    </source>
</evidence>
<name>A0ABN9L0N2_9NEOB</name>
<evidence type="ECO:0000313" key="5">
    <source>
        <dbReference type="Proteomes" id="UP001176940"/>
    </source>
</evidence>
<feature type="compositionally biased region" description="Polar residues" evidence="1">
    <location>
        <begin position="661"/>
        <end position="680"/>
    </location>
</feature>
<dbReference type="SUPFAM" id="SSF53098">
    <property type="entry name" value="Ribonuclease H-like"/>
    <property type="match status" value="1"/>
</dbReference>
<gene>
    <name evidence="4" type="ORF">RIMI_LOCUS3588513</name>
</gene>
<dbReference type="Gene3D" id="3.40.1440.10">
    <property type="entry name" value="GIY-YIG endonuclease"/>
    <property type="match status" value="1"/>
</dbReference>
<reference evidence="4" key="1">
    <citation type="submission" date="2023-07" db="EMBL/GenBank/DDBJ databases">
        <authorList>
            <person name="Stuckert A."/>
        </authorList>
    </citation>
    <scope>NUCLEOTIDE SEQUENCE</scope>
</reference>
<dbReference type="Pfam" id="PF26215">
    <property type="entry name" value="HTH_animal"/>
    <property type="match status" value="1"/>
</dbReference>
<keyword evidence="5" id="KW-1185">Reference proteome</keyword>
<evidence type="ECO:0000259" key="3">
    <source>
        <dbReference type="Pfam" id="PF26215"/>
    </source>
</evidence>
<feature type="domain" description="Tf2-1-like SH3-like" evidence="2">
    <location>
        <begin position="141"/>
        <end position="201"/>
    </location>
</feature>
<dbReference type="InterPro" id="IPR036397">
    <property type="entry name" value="RNaseH_sf"/>
</dbReference>
<feature type="region of interest" description="Disordered" evidence="1">
    <location>
        <begin position="661"/>
        <end position="705"/>
    </location>
</feature>
<protein>
    <submittedName>
        <fullName evidence="4">Uncharacterized protein</fullName>
    </submittedName>
</protein>
<dbReference type="Gene3D" id="3.30.420.10">
    <property type="entry name" value="Ribonuclease H-like superfamily/Ribonuclease H"/>
    <property type="match status" value="1"/>
</dbReference>
<dbReference type="Proteomes" id="UP001176940">
    <property type="component" value="Unassembled WGS sequence"/>
</dbReference>
<dbReference type="InterPro" id="IPR012337">
    <property type="entry name" value="RNaseH-like_sf"/>
</dbReference>
<dbReference type="EMBL" id="CAUEEQ010005447">
    <property type="protein sequence ID" value="CAJ0928883.1"/>
    <property type="molecule type" value="Genomic_DNA"/>
</dbReference>
<feature type="compositionally biased region" description="Polar residues" evidence="1">
    <location>
        <begin position="693"/>
        <end position="705"/>
    </location>
</feature>